<dbReference type="EMBL" id="BJYS01000056">
    <property type="protein sequence ID" value="GEO07285.1"/>
    <property type="molecule type" value="Genomic_DNA"/>
</dbReference>
<dbReference type="Proteomes" id="UP000321532">
    <property type="component" value="Unassembled WGS sequence"/>
</dbReference>
<comment type="caution">
    <text evidence="1">The sequence shown here is derived from an EMBL/GenBank/DDBJ whole genome shotgun (WGS) entry which is preliminary data.</text>
</comment>
<accession>A0A512B5N1</accession>
<reference evidence="1 2" key="1">
    <citation type="submission" date="2019-07" db="EMBL/GenBank/DDBJ databases">
        <title>Whole genome shotgun sequence of Adhaeribacter aerolatus NBRC 106133.</title>
        <authorList>
            <person name="Hosoyama A."/>
            <person name="Uohara A."/>
            <person name="Ohji S."/>
            <person name="Ichikawa N."/>
        </authorList>
    </citation>
    <scope>NUCLEOTIDE SEQUENCE [LARGE SCALE GENOMIC DNA]</scope>
    <source>
        <strain evidence="1 2">NBRC 106133</strain>
    </source>
</reference>
<gene>
    <name evidence="1" type="ORF">AAE02nite_49490</name>
</gene>
<evidence type="ECO:0000313" key="1">
    <source>
        <dbReference type="EMBL" id="GEO07285.1"/>
    </source>
</evidence>
<dbReference type="AlphaFoldDB" id="A0A512B5N1"/>
<proteinExistence type="predicted"/>
<evidence type="ECO:0000313" key="2">
    <source>
        <dbReference type="Proteomes" id="UP000321532"/>
    </source>
</evidence>
<name>A0A512B5N1_9BACT</name>
<organism evidence="1 2">
    <name type="scientific">Adhaeribacter aerolatus</name>
    <dbReference type="NCBI Taxonomy" id="670289"/>
    <lineage>
        <taxon>Bacteria</taxon>
        <taxon>Pseudomonadati</taxon>
        <taxon>Bacteroidota</taxon>
        <taxon>Cytophagia</taxon>
        <taxon>Cytophagales</taxon>
        <taxon>Hymenobacteraceae</taxon>
        <taxon>Adhaeribacter</taxon>
    </lineage>
</organism>
<protein>
    <submittedName>
        <fullName evidence="1">Uncharacterized protein</fullName>
    </submittedName>
</protein>
<keyword evidence="2" id="KW-1185">Reference proteome</keyword>
<sequence length="134" mass="14999">MKPKHLFLIISDFRINAAELTWMVKGYGCTTMEQNIQMKVKSDSTIVDKIALDSPLGAPFKFTVVIGEATEGYINNHTFEVTGPDPANQSPKDLPVQIIGQGTPGLPRFFRKIIHRLWLAPTPKPPGRKLKTHF</sequence>